<keyword evidence="6 9" id="KW-0694">RNA-binding</keyword>
<comment type="similarity">
    <text evidence="9">Belongs to the class I-like SAM-binding methyltransferase superfamily. Trm1 family.</text>
</comment>
<keyword evidence="5 9" id="KW-0819">tRNA processing</keyword>
<dbReference type="PROSITE" id="PS51626">
    <property type="entry name" value="SAM_MT_TRM1"/>
    <property type="match status" value="1"/>
</dbReference>
<dbReference type="GO" id="GO:0160104">
    <property type="term" value="F:tRNA (guanine(26)-N2)-dimethyltransferase activity"/>
    <property type="evidence" value="ECO:0007669"/>
    <property type="project" value="UniProtKB-EC"/>
</dbReference>
<evidence type="ECO:0000256" key="9">
    <source>
        <dbReference type="PROSITE-ProRule" id="PRU00958"/>
    </source>
</evidence>
<keyword evidence="2 9" id="KW-0489">Methyltransferase</keyword>
<dbReference type="EC" id="2.1.1.216" evidence="7"/>
<evidence type="ECO:0000313" key="10">
    <source>
        <dbReference type="EMBL" id="PFX23924.1"/>
    </source>
</evidence>
<dbReference type="InterPro" id="IPR002905">
    <property type="entry name" value="Trm1"/>
</dbReference>
<evidence type="ECO:0000256" key="6">
    <source>
        <dbReference type="ARBA" id="ARBA00022884"/>
    </source>
</evidence>
<dbReference type="GO" id="GO:0002940">
    <property type="term" value="P:tRNA N2-guanine methylation"/>
    <property type="evidence" value="ECO:0007669"/>
    <property type="project" value="TreeGrafter"/>
</dbReference>
<sequence>MYKHRHPPSSRFDAIDLDPYGSASIFLDSAVQAVADGGILLVTCTDMGVLCGNHSEACFGKYGSMSLKAKFCHEMALRVLLFSMETHANRYKRYIKPLLSISVDFYVRVFVQVFTSASEVKRSASKNCLVFMCIGCGSFHFQPSGPLSEFCKGTLLLSSLLVGRCIEEGLSKKYPPAMGPPVGSLCDQCGRQFHMGGPIWKEPIHDAEFVERLLKTVKEEPGLFKTSERIIGLLNVIQEELPDCPLYYSVDHLCGVLHCNTPSLVQIRSALLEAGYRASSSHACKEALKTDAPHSGMYTGKPKL</sequence>
<dbReference type="InterPro" id="IPR029063">
    <property type="entry name" value="SAM-dependent_MTases_sf"/>
</dbReference>
<dbReference type="Proteomes" id="UP000225706">
    <property type="component" value="Unassembled WGS sequence"/>
</dbReference>
<dbReference type="Gene3D" id="3.40.50.150">
    <property type="entry name" value="Vaccinia Virus protein VP39"/>
    <property type="match status" value="1"/>
</dbReference>
<keyword evidence="4 9" id="KW-0949">S-adenosyl-L-methionine</keyword>
<reference evidence="11" key="1">
    <citation type="journal article" date="2017" name="bioRxiv">
        <title>Comparative analysis of the genomes of Stylophora pistillata and Acropora digitifera provides evidence for extensive differences between species of corals.</title>
        <authorList>
            <person name="Voolstra C.R."/>
            <person name="Li Y."/>
            <person name="Liew Y.J."/>
            <person name="Baumgarten S."/>
            <person name="Zoccola D."/>
            <person name="Flot J.-F."/>
            <person name="Tambutte S."/>
            <person name="Allemand D."/>
            <person name="Aranda M."/>
        </authorList>
    </citation>
    <scope>NUCLEOTIDE SEQUENCE [LARGE SCALE GENOMIC DNA]</scope>
</reference>
<dbReference type="PANTHER" id="PTHR10631">
    <property type="entry name" value="N 2 ,N 2 -DIMETHYLGUANOSINE TRNA METHYLTRANSFERASE"/>
    <property type="match status" value="1"/>
</dbReference>
<organism evidence="10 11">
    <name type="scientific">Stylophora pistillata</name>
    <name type="common">Smooth cauliflower coral</name>
    <dbReference type="NCBI Taxonomy" id="50429"/>
    <lineage>
        <taxon>Eukaryota</taxon>
        <taxon>Metazoa</taxon>
        <taxon>Cnidaria</taxon>
        <taxon>Anthozoa</taxon>
        <taxon>Hexacorallia</taxon>
        <taxon>Scleractinia</taxon>
        <taxon>Astrocoeniina</taxon>
        <taxon>Pocilloporidae</taxon>
        <taxon>Stylophora</taxon>
    </lineage>
</organism>
<comment type="catalytic activity">
    <reaction evidence="8">
        <text>guanosine(26) in tRNA + 2 S-adenosyl-L-methionine = N(2)-dimethylguanosine(26) in tRNA + 2 S-adenosyl-L-homocysteine + 2 H(+)</text>
        <dbReference type="Rhea" id="RHEA:43140"/>
        <dbReference type="Rhea" id="RHEA-COMP:10359"/>
        <dbReference type="Rhea" id="RHEA-COMP:10360"/>
        <dbReference type="ChEBI" id="CHEBI:15378"/>
        <dbReference type="ChEBI" id="CHEBI:57856"/>
        <dbReference type="ChEBI" id="CHEBI:59789"/>
        <dbReference type="ChEBI" id="CHEBI:74269"/>
        <dbReference type="ChEBI" id="CHEBI:74513"/>
        <dbReference type="EC" id="2.1.1.216"/>
    </reaction>
</comment>
<dbReference type="OrthoDB" id="6349953at2759"/>
<dbReference type="AlphaFoldDB" id="A0A2B4RZP2"/>
<accession>A0A2B4RZP2</accession>
<dbReference type="GO" id="GO:0005634">
    <property type="term" value="C:nucleus"/>
    <property type="evidence" value="ECO:0007669"/>
    <property type="project" value="TreeGrafter"/>
</dbReference>
<proteinExistence type="inferred from homology"/>
<evidence type="ECO:0000256" key="4">
    <source>
        <dbReference type="ARBA" id="ARBA00022691"/>
    </source>
</evidence>
<name>A0A2B4RZP2_STYPI</name>
<evidence type="ECO:0000256" key="5">
    <source>
        <dbReference type="ARBA" id="ARBA00022694"/>
    </source>
</evidence>
<comment type="caution">
    <text evidence="10">The sequence shown here is derived from an EMBL/GenBank/DDBJ whole genome shotgun (WGS) entry which is preliminary data.</text>
</comment>
<dbReference type="SUPFAM" id="SSF53335">
    <property type="entry name" value="S-adenosyl-L-methionine-dependent methyltransferases"/>
    <property type="match status" value="1"/>
</dbReference>
<dbReference type="Pfam" id="PF02005">
    <property type="entry name" value="TRM"/>
    <property type="match status" value="1"/>
</dbReference>
<dbReference type="EMBL" id="LSMT01000192">
    <property type="protein sequence ID" value="PFX23924.1"/>
    <property type="molecule type" value="Genomic_DNA"/>
</dbReference>
<dbReference type="STRING" id="50429.A0A2B4RZP2"/>
<evidence type="ECO:0000256" key="3">
    <source>
        <dbReference type="ARBA" id="ARBA00022679"/>
    </source>
</evidence>
<protein>
    <recommendedName>
        <fullName evidence="7">tRNA (guanine(26)-N(2))-dimethyltransferase</fullName>
        <ecNumber evidence="7">2.1.1.216</ecNumber>
    </recommendedName>
</protein>
<dbReference type="FunFam" id="3.30.56.70:FF:000001">
    <property type="entry name" value="tRNA (guanine(26)-N(2))-dimethyltransferase"/>
    <property type="match status" value="1"/>
</dbReference>
<dbReference type="InterPro" id="IPR042296">
    <property type="entry name" value="tRNA_met_Trm1_C"/>
</dbReference>
<dbReference type="Gene3D" id="3.30.56.70">
    <property type="entry name" value="N2,N2-dimethylguanosine tRNA methyltransferase, C-terminal domain"/>
    <property type="match status" value="1"/>
</dbReference>
<keyword evidence="3 9" id="KW-0808">Transferase</keyword>
<dbReference type="PANTHER" id="PTHR10631:SF3">
    <property type="entry name" value="TRNA (GUANINE(26)-N(2))-DIMETHYLTRANSFERASE"/>
    <property type="match status" value="1"/>
</dbReference>
<keyword evidence="1 9" id="KW-0820">tRNA-binding</keyword>
<keyword evidence="11" id="KW-1185">Reference proteome</keyword>
<evidence type="ECO:0000256" key="2">
    <source>
        <dbReference type="ARBA" id="ARBA00022603"/>
    </source>
</evidence>
<evidence type="ECO:0000313" key="11">
    <source>
        <dbReference type="Proteomes" id="UP000225706"/>
    </source>
</evidence>
<gene>
    <name evidence="10" type="primary">TRMT1</name>
    <name evidence="10" type="ORF">AWC38_SpisGene11512</name>
</gene>
<evidence type="ECO:0000256" key="7">
    <source>
        <dbReference type="ARBA" id="ARBA00039099"/>
    </source>
</evidence>
<evidence type="ECO:0000256" key="1">
    <source>
        <dbReference type="ARBA" id="ARBA00022555"/>
    </source>
</evidence>
<dbReference type="GO" id="GO:0000049">
    <property type="term" value="F:tRNA binding"/>
    <property type="evidence" value="ECO:0007669"/>
    <property type="project" value="UniProtKB-UniRule"/>
</dbReference>
<evidence type="ECO:0000256" key="8">
    <source>
        <dbReference type="ARBA" id="ARBA00051897"/>
    </source>
</evidence>